<keyword evidence="8" id="KW-1185">Reference proteome</keyword>
<sequence length="836" mass="93892">MIHKTESEKYYFEHLNEQQEALILRMRAACKKIAPLWPLENFVAVNPYLGFTEKTFEDAAQELSLTGGIQSTLPKVFYLQKIEEGIITEKDIEIALNKNQYKISAQEFLKKLNSTTGETEEPAILGTVSDISTHVTNKDWNRFMTPRISQWASVYFDQGQTIWSSADKQKSLFLAWKKEAEIDPTPEFTGLKDFRKRVKALPNNPLLASQKALEILGFKNQEPSEFYLHRLLLRLGGWSAHIARLDWDSKLYGGKDGRLLEFLSVLLCWEASLLECLNDPEILRQWNEAKDLGSLQNELKLANQNLSENLVLQEAFDLSNQRQLINKFKTEPKSEPIKNQQGKAQAVFCIDVRSEVFRRNLEMVDHEIETLGFAGFFAFPINYVPIGHDKGEAQCPVLLKTGPTILEKIPEEKAFQKAVKSRILNHQIQQVWKSFKSGAVSCFSFVSPIGLSFLPKIFTDSFGLTRPVPHPDKAGLSDQNFKKRTISLSSDYDSNGTIGIPLEQQIQMGKNALKSMSLADDFARFVLIVGHGSSTVNNPHATGYDCGACGGHTGEANAKVVAAVLNSREVRTGLLQENIYIPINTTFLACLHDTTTDEVTIFNEEQVPAEHAEELEGIKKSLLKAGKAARTERSIRMAISTDSAEAMIKFKSKDWSEIRPEWGLAGCSAFVVANRKRTKNINLEGKSFLHSYDWKKDEGFSILELIMTAPMVVTSWINLQYFGSTVDNQNFGSGNKTLHNVTSGIGVLEGFSGDLRVGLPLQSIHDGENYQHEPNRLQVIIEAPIDAINSILEKHPSVKNLCDNGWIYLLAMDDEGLISHRYSGDLNWEKLIQKAA</sequence>
<dbReference type="RefSeq" id="WP_184495236.1">
    <property type="nucleotide sequence ID" value="NZ_JACIJO010000002.1"/>
</dbReference>
<evidence type="ECO:0000313" key="8">
    <source>
        <dbReference type="Proteomes" id="UP000588604"/>
    </source>
</evidence>
<dbReference type="EMBL" id="JACIJO010000002">
    <property type="protein sequence ID" value="MBB6326645.1"/>
    <property type="molecule type" value="Genomic_DNA"/>
</dbReference>
<gene>
    <name evidence="6" type="primary">dabA</name>
    <name evidence="7" type="ORF">FHS59_002273</name>
</gene>
<dbReference type="Pfam" id="PF10070">
    <property type="entry name" value="DabA"/>
    <property type="match status" value="1"/>
</dbReference>
<dbReference type="Proteomes" id="UP000588604">
    <property type="component" value="Unassembled WGS sequence"/>
</dbReference>
<feature type="binding site" evidence="6">
    <location>
        <position position="349"/>
    </location>
    <ligand>
        <name>Zn(2+)</name>
        <dbReference type="ChEBI" id="CHEBI:29105"/>
    </ligand>
</feature>
<name>A0A841MVY1_9BACT</name>
<dbReference type="InterPro" id="IPR018752">
    <property type="entry name" value="DabA"/>
</dbReference>
<evidence type="ECO:0000256" key="1">
    <source>
        <dbReference type="ARBA" id="ARBA00022448"/>
    </source>
</evidence>
<comment type="similarity">
    <text evidence="6">Belongs to the inorganic carbon transporter (TC 9.A.2) DabA family.</text>
</comment>
<feature type="binding site" evidence="6">
    <location>
        <position position="351"/>
    </location>
    <ligand>
        <name>Zn(2+)</name>
        <dbReference type="ChEBI" id="CHEBI:29105"/>
    </ligand>
</feature>
<keyword evidence="4 6" id="KW-0862">Zinc</keyword>
<evidence type="ECO:0000313" key="7">
    <source>
        <dbReference type="EMBL" id="MBB6326645.1"/>
    </source>
</evidence>
<reference evidence="7 8" key="1">
    <citation type="submission" date="2020-08" db="EMBL/GenBank/DDBJ databases">
        <title>Genomic Encyclopedia of Type Strains, Phase IV (KMG-IV): sequencing the most valuable type-strain genomes for metagenomic binning, comparative biology and taxonomic classification.</title>
        <authorList>
            <person name="Goeker M."/>
        </authorList>
    </citation>
    <scope>NUCLEOTIDE SEQUENCE [LARGE SCALE GENOMIC DNA]</scope>
    <source>
        <strain evidence="7 8">DSM 102044</strain>
    </source>
</reference>
<keyword evidence="2 6" id="KW-1003">Cell membrane</keyword>
<keyword evidence="5 6" id="KW-0472">Membrane</keyword>
<accession>A0A841MVY1</accession>
<evidence type="ECO:0000256" key="2">
    <source>
        <dbReference type="ARBA" id="ARBA00022475"/>
    </source>
</evidence>
<comment type="cofactor">
    <cofactor evidence="6">
        <name>Zn(2+)</name>
        <dbReference type="ChEBI" id="CHEBI:29105"/>
    </cofactor>
</comment>
<dbReference type="PANTHER" id="PTHR38344">
    <property type="entry name" value="UPF0753 PROTEIN AQ_863"/>
    <property type="match status" value="1"/>
</dbReference>
<evidence type="ECO:0000256" key="4">
    <source>
        <dbReference type="ARBA" id="ARBA00022833"/>
    </source>
</evidence>
<keyword evidence="1 6" id="KW-0813">Transport</keyword>
<evidence type="ECO:0000256" key="5">
    <source>
        <dbReference type="ARBA" id="ARBA00023136"/>
    </source>
</evidence>
<feature type="binding site" evidence="6">
    <location>
        <position position="546"/>
    </location>
    <ligand>
        <name>Zn(2+)</name>
        <dbReference type="ChEBI" id="CHEBI:29105"/>
    </ligand>
</feature>
<comment type="function">
    <text evidence="6">Part of an energy-coupled inorganic carbon pump.</text>
</comment>
<organism evidence="7 8">
    <name type="scientific">Algoriphagus iocasae</name>
    <dbReference type="NCBI Taxonomy" id="1836499"/>
    <lineage>
        <taxon>Bacteria</taxon>
        <taxon>Pseudomonadati</taxon>
        <taxon>Bacteroidota</taxon>
        <taxon>Cytophagia</taxon>
        <taxon>Cytophagales</taxon>
        <taxon>Cyclobacteriaceae</taxon>
        <taxon>Algoriphagus</taxon>
    </lineage>
</organism>
<keyword evidence="3 6" id="KW-0479">Metal-binding</keyword>
<proteinExistence type="inferred from homology"/>
<comment type="subunit">
    <text evidence="6">Forms a complex with DabB.</text>
</comment>
<comment type="subcellular location">
    <subcellularLocation>
        <location evidence="6">Cell membrane</location>
        <topology evidence="6">Peripheral membrane protein</topology>
    </subcellularLocation>
</comment>
<evidence type="ECO:0000256" key="3">
    <source>
        <dbReference type="ARBA" id="ARBA00022723"/>
    </source>
</evidence>
<dbReference type="GO" id="GO:0008270">
    <property type="term" value="F:zinc ion binding"/>
    <property type="evidence" value="ECO:0007669"/>
    <property type="project" value="UniProtKB-UniRule"/>
</dbReference>
<protein>
    <recommendedName>
        <fullName evidence="6">Probable inorganic carbon transporter subunit DabA</fullName>
    </recommendedName>
</protein>
<evidence type="ECO:0000256" key="6">
    <source>
        <dbReference type="HAMAP-Rule" id="MF_01871"/>
    </source>
</evidence>
<feature type="binding site" evidence="6">
    <location>
        <position position="531"/>
    </location>
    <ligand>
        <name>Zn(2+)</name>
        <dbReference type="ChEBI" id="CHEBI:29105"/>
    </ligand>
</feature>
<dbReference type="HAMAP" id="MF_01871">
    <property type="entry name" value="DabA"/>
    <property type="match status" value="1"/>
</dbReference>
<comment type="caution">
    <text evidence="7">The sequence shown here is derived from an EMBL/GenBank/DDBJ whole genome shotgun (WGS) entry which is preliminary data.</text>
</comment>
<dbReference type="PANTHER" id="PTHR38344:SF1">
    <property type="entry name" value="INORGANIC CARBON TRANSPORTER SUBUNIT DABA-RELATED"/>
    <property type="match status" value="1"/>
</dbReference>
<dbReference type="AlphaFoldDB" id="A0A841MVY1"/>
<dbReference type="GO" id="GO:0005886">
    <property type="term" value="C:plasma membrane"/>
    <property type="evidence" value="ECO:0007669"/>
    <property type="project" value="UniProtKB-SubCell"/>
</dbReference>